<dbReference type="EMBL" id="CP016634">
    <property type="protein sequence ID" value="ANY89691.1"/>
    <property type="molecule type" value="Genomic_DNA"/>
</dbReference>
<gene>
    <name evidence="2" type="ORF">IEC33019_4184</name>
</gene>
<accession>A0A1B2FBX1</accession>
<organism evidence="2">
    <name type="scientific">Pseudomonas putida</name>
    <name type="common">Arthrobacter siderocapsulatus</name>
    <dbReference type="NCBI Taxonomy" id="303"/>
    <lineage>
        <taxon>Bacteria</taxon>
        <taxon>Pseudomonadati</taxon>
        <taxon>Pseudomonadota</taxon>
        <taxon>Gammaproteobacteria</taxon>
        <taxon>Pseudomonadales</taxon>
        <taxon>Pseudomonadaceae</taxon>
        <taxon>Pseudomonas</taxon>
    </lineage>
</organism>
<evidence type="ECO:0000256" key="1">
    <source>
        <dbReference type="SAM" id="SignalP"/>
    </source>
</evidence>
<reference evidence="2" key="1">
    <citation type="submission" date="2016-07" db="EMBL/GenBank/DDBJ databases">
        <title>New class B carbapenemase carried by novel plasmid in Pseudomonas putida enviromental strain in eastern Amazonia.</title>
        <authorList>
            <person name="Souza C.O."/>
            <person name="Lima K.V."/>
            <person name="Brasiliense D.M."/>
            <person name="Perez-Chaparro P.J."/>
            <person name="Mamizuka E.M."/>
            <person name="Lima M.O."/>
            <person name="Lima L.N."/>
            <person name="McCulloch J.A."/>
        </authorList>
    </citation>
    <scope>NUCLEOTIDE SEQUENCE [LARGE SCALE GENOMIC DNA]</scope>
    <source>
        <strain evidence="2">IEC33019</strain>
    </source>
</reference>
<keyword evidence="1" id="KW-0732">Signal</keyword>
<feature type="signal peptide" evidence="1">
    <location>
        <begin position="1"/>
        <end position="19"/>
    </location>
</feature>
<sequence>MYSKTLTAFVLMISSSAHAAIGVLKYPKFVEPWASVSVIHPDPNASVRHTGSYFIDALKGPHFAIDGSASWSVDDTEEGRVEMVPKVLGKHSFVEEVEVVSGSQACNFSIMYDLRRVRLHAASMGKAYADCRSSLHVDGDHNAIRFYMK</sequence>
<dbReference type="RefSeq" id="WP_070090504.1">
    <property type="nucleotide sequence ID" value="NZ_CP016634.1"/>
</dbReference>
<evidence type="ECO:0008006" key="3">
    <source>
        <dbReference type="Google" id="ProtNLM"/>
    </source>
</evidence>
<proteinExistence type="predicted"/>
<name>A0A1B2FBX1_PSEPU</name>
<evidence type="ECO:0000313" key="2">
    <source>
        <dbReference type="EMBL" id="ANY89691.1"/>
    </source>
</evidence>
<feature type="chain" id="PRO_5008536814" description="DUF3757 domain-containing protein" evidence="1">
    <location>
        <begin position="20"/>
        <end position="149"/>
    </location>
</feature>
<protein>
    <recommendedName>
        <fullName evidence="3">DUF3757 domain-containing protein</fullName>
    </recommendedName>
</protein>
<dbReference type="AlphaFoldDB" id="A0A1B2FBX1"/>